<sequence length="236" mass="25765">MSGNMTNRLLAQLAETRSGNDRANVLEELRRLILSGGAPPGTQIMPADIADTFGVSAIPVREALKTLVGEGLVDHQRNSGYHVSQLSLDELKEIYFVRGVLEQAALARSVEKITDAQIAAATEFHHELLTATKFNDGKAFHDVSRRFHTTLTAPCGMPRLLNMFDATWNLTEPFQVMRSVDALTQEKLNSDHADLLAAFTARDTAAVLDAARVHHGRLEEAIIQTSASLGVRPELG</sequence>
<gene>
    <name evidence="5" type="ORF">GOACH_03_02730</name>
</gene>
<dbReference type="InterPro" id="IPR008920">
    <property type="entry name" value="TF_FadR/GntR_C"/>
</dbReference>
<dbReference type="SMART" id="SM00895">
    <property type="entry name" value="FCD"/>
    <property type="match status" value="1"/>
</dbReference>
<evidence type="ECO:0000259" key="4">
    <source>
        <dbReference type="PROSITE" id="PS50949"/>
    </source>
</evidence>
<dbReference type="SMART" id="SM00345">
    <property type="entry name" value="HTH_GNTR"/>
    <property type="match status" value="1"/>
</dbReference>
<evidence type="ECO:0000313" key="5">
    <source>
        <dbReference type="EMBL" id="GAC47255.1"/>
    </source>
</evidence>
<dbReference type="PANTHER" id="PTHR43537">
    <property type="entry name" value="TRANSCRIPTIONAL REGULATOR, GNTR FAMILY"/>
    <property type="match status" value="1"/>
</dbReference>
<evidence type="ECO:0000256" key="1">
    <source>
        <dbReference type="ARBA" id="ARBA00023015"/>
    </source>
</evidence>
<name>L7KEE1_9ACTN</name>
<dbReference type="Proteomes" id="UP000010988">
    <property type="component" value="Unassembled WGS sequence"/>
</dbReference>
<dbReference type="SUPFAM" id="SSF46785">
    <property type="entry name" value="Winged helix' DNA-binding domain"/>
    <property type="match status" value="1"/>
</dbReference>
<proteinExistence type="predicted"/>
<dbReference type="InterPro" id="IPR011711">
    <property type="entry name" value="GntR_C"/>
</dbReference>
<feature type="domain" description="HTH gntR-type" evidence="4">
    <location>
        <begin position="19"/>
        <end position="86"/>
    </location>
</feature>
<keyword evidence="1" id="KW-0805">Transcription regulation</keyword>
<comment type="caution">
    <text evidence="5">The sequence shown here is derived from an EMBL/GenBank/DDBJ whole genome shotgun (WGS) entry which is preliminary data.</text>
</comment>
<dbReference type="Pfam" id="PF07729">
    <property type="entry name" value="FCD"/>
    <property type="match status" value="1"/>
</dbReference>
<dbReference type="GO" id="GO:0003677">
    <property type="term" value="F:DNA binding"/>
    <property type="evidence" value="ECO:0007669"/>
    <property type="project" value="UniProtKB-KW"/>
</dbReference>
<protein>
    <submittedName>
        <fullName evidence="5">Putative GntR family transcriptional regulator</fullName>
    </submittedName>
</protein>
<dbReference type="GO" id="GO:0003700">
    <property type="term" value="F:DNA-binding transcription factor activity"/>
    <property type="evidence" value="ECO:0007669"/>
    <property type="project" value="InterPro"/>
</dbReference>
<dbReference type="CDD" id="cd07377">
    <property type="entry name" value="WHTH_GntR"/>
    <property type="match status" value="1"/>
</dbReference>
<evidence type="ECO:0000256" key="2">
    <source>
        <dbReference type="ARBA" id="ARBA00023125"/>
    </source>
</evidence>
<keyword evidence="3" id="KW-0804">Transcription</keyword>
<keyword evidence="6" id="KW-1185">Reference proteome</keyword>
<organism evidence="5 6">
    <name type="scientific">Gordonia aichiensis NBRC 108223</name>
    <dbReference type="NCBI Taxonomy" id="1220583"/>
    <lineage>
        <taxon>Bacteria</taxon>
        <taxon>Bacillati</taxon>
        <taxon>Actinomycetota</taxon>
        <taxon>Actinomycetes</taxon>
        <taxon>Mycobacteriales</taxon>
        <taxon>Gordoniaceae</taxon>
        <taxon>Gordonia</taxon>
    </lineage>
</organism>
<dbReference type="Pfam" id="PF00392">
    <property type="entry name" value="GntR"/>
    <property type="match status" value="1"/>
</dbReference>
<evidence type="ECO:0000313" key="6">
    <source>
        <dbReference type="Proteomes" id="UP000010988"/>
    </source>
</evidence>
<keyword evidence="2" id="KW-0238">DNA-binding</keyword>
<dbReference type="InterPro" id="IPR036388">
    <property type="entry name" value="WH-like_DNA-bd_sf"/>
</dbReference>
<accession>L7KEE1</accession>
<dbReference type="Gene3D" id="1.20.120.530">
    <property type="entry name" value="GntR ligand-binding domain-like"/>
    <property type="match status" value="1"/>
</dbReference>
<dbReference type="InterPro" id="IPR036390">
    <property type="entry name" value="WH_DNA-bd_sf"/>
</dbReference>
<dbReference type="EMBL" id="BANR01000003">
    <property type="protein sequence ID" value="GAC47255.1"/>
    <property type="molecule type" value="Genomic_DNA"/>
</dbReference>
<dbReference type="SUPFAM" id="SSF48008">
    <property type="entry name" value="GntR ligand-binding domain-like"/>
    <property type="match status" value="1"/>
</dbReference>
<dbReference type="PANTHER" id="PTHR43537:SF24">
    <property type="entry name" value="GLUCONATE OPERON TRANSCRIPTIONAL REPRESSOR"/>
    <property type="match status" value="1"/>
</dbReference>
<dbReference type="AlphaFoldDB" id="L7KEE1"/>
<dbReference type="PROSITE" id="PS50949">
    <property type="entry name" value="HTH_GNTR"/>
    <property type="match status" value="1"/>
</dbReference>
<dbReference type="STRING" id="1220583.GOACH_03_02730"/>
<dbReference type="Gene3D" id="1.10.10.10">
    <property type="entry name" value="Winged helix-like DNA-binding domain superfamily/Winged helix DNA-binding domain"/>
    <property type="match status" value="1"/>
</dbReference>
<dbReference type="eggNOG" id="COG1802">
    <property type="taxonomic scope" value="Bacteria"/>
</dbReference>
<reference evidence="5 6" key="1">
    <citation type="submission" date="2012-12" db="EMBL/GenBank/DDBJ databases">
        <title>Whole genome shotgun sequence of Gordonia aichiensis NBRC 108223.</title>
        <authorList>
            <person name="Isaki-Nakamura S."/>
            <person name="Hosoyama A."/>
            <person name="Tsuchikane K."/>
            <person name="Ando Y."/>
            <person name="Baba S."/>
            <person name="Ohji S."/>
            <person name="Hamada M."/>
            <person name="Tamura T."/>
            <person name="Yamazoe A."/>
            <person name="Yamazaki S."/>
            <person name="Fujita N."/>
        </authorList>
    </citation>
    <scope>NUCLEOTIDE SEQUENCE [LARGE SCALE GENOMIC DNA]</scope>
    <source>
        <strain evidence="5 6">NBRC 108223</strain>
    </source>
</reference>
<evidence type="ECO:0000256" key="3">
    <source>
        <dbReference type="ARBA" id="ARBA00023163"/>
    </source>
</evidence>
<dbReference type="InterPro" id="IPR000524">
    <property type="entry name" value="Tscrpt_reg_HTH_GntR"/>
</dbReference>